<dbReference type="InterPro" id="IPR001375">
    <property type="entry name" value="Peptidase_S9_cat"/>
</dbReference>
<dbReference type="PROSITE" id="PS00708">
    <property type="entry name" value="PRO_ENDOPEP_SER"/>
    <property type="match status" value="1"/>
</dbReference>
<evidence type="ECO:0000256" key="1">
    <source>
        <dbReference type="ARBA" id="ARBA00022670"/>
    </source>
</evidence>
<dbReference type="InterPro" id="IPR029058">
    <property type="entry name" value="AB_hydrolase_fold"/>
</dbReference>
<feature type="signal peptide" evidence="3">
    <location>
        <begin position="1"/>
        <end position="23"/>
    </location>
</feature>
<evidence type="ECO:0000313" key="7">
    <source>
        <dbReference type="Proteomes" id="UP001526246"/>
    </source>
</evidence>
<feature type="domain" description="Peptidase S9 prolyl oligopeptidase catalytic" evidence="4">
    <location>
        <begin position="542"/>
        <end position="733"/>
    </location>
</feature>
<comment type="caution">
    <text evidence="6">The sequence shown here is derived from an EMBL/GenBank/DDBJ whole genome shotgun (WGS) entry which is preliminary data.</text>
</comment>
<dbReference type="EMBL" id="JAPDOB010000001">
    <property type="protein sequence ID" value="MCW3797409.1"/>
    <property type="molecule type" value="Genomic_DNA"/>
</dbReference>
<dbReference type="RefSeq" id="WP_264881644.1">
    <property type="nucleotide sequence ID" value="NZ_JAPDOB010000001.1"/>
</dbReference>
<dbReference type="InterPro" id="IPR002469">
    <property type="entry name" value="Peptidase_S9B_N"/>
</dbReference>
<sequence>MILRTLGLAAAASALALSTAAVAQQPAKPLTLERVFAAPSLTGSAPRGLKLSPDGKLVTLLRNRTDDVERYDLWAIDPATGAARMLIDSKALGSGAALSEAEKMQRERARIGNLKGIVDYLWSPNGQAVLVPLDGDLYLADLAGKVRRLTNTPVGELNPAVSKTGRYVSFVRDGNVVVLDLASGQEKVVTSGASDTVNWGVAEFIAQEEMKRTDGLWWAPGDRRIAVTRVDESPVEVATRTSIGADKTTTVQQRYPAAGTANARVDLYLMNPDGTGAVKADLGSNPDVYLARVDWLPDGSAAIVQRQSRDQSRLDFLRVDARTGASTLLFSDTSASFVTLTDDLKPLGDGSLIFSSERSGYRHLYRWNKGRVTPLTRGNWQVDEVSGLDERAGRIYFRSNREQSREYQLYALGLRRAGAQPVLLTQPGADTTVKMDDSGRLAIVSRTAPNQPTQVYLADGTGKRLAWIDENRIEGTHPLAQYFAPVQPTYGRLTSADGVTQLDYRLIMPETGGVKAPVLMTVYGGPQSQDVQTKFVSPLDRYLLQQGFALFQVANRGQAGRGVAFQRPSFKALGTVEVADQLAALKWLKAQPGVDPQRVSVYGWSYGGYMVLKLLEAAPGAFAAGISGAPVTRWDLYDTHYTEQYLGDPRTNRAGYDQADALHDATKISDPLLLLHGLSDDNVLFQNSTELMAKLQEARVPFETMLYPGRTHAIAGPNVSVHVWGTILNFLDRRGLAPPKGGTPRPLAR</sequence>
<dbReference type="Proteomes" id="UP001526246">
    <property type="component" value="Unassembled WGS sequence"/>
</dbReference>
<dbReference type="PANTHER" id="PTHR11731">
    <property type="entry name" value="PROTEASE FAMILY S9B,C DIPEPTIDYL-PEPTIDASE IV-RELATED"/>
    <property type="match status" value="1"/>
</dbReference>
<name>A0ABT3JEC5_9SPHN</name>
<proteinExistence type="predicted"/>
<accession>A0ABT3JEC5</accession>
<dbReference type="Pfam" id="PF00326">
    <property type="entry name" value="Peptidase_S9"/>
    <property type="match status" value="1"/>
</dbReference>
<dbReference type="Gene3D" id="2.140.10.30">
    <property type="entry name" value="Dipeptidylpeptidase IV, N-terminal domain"/>
    <property type="match status" value="1"/>
</dbReference>
<evidence type="ECO:0000259" key="4">
    <source>
        <dbReference type="Pfam" id="PF00326"/>
    </source>
</evidence>
<evidence type="ECO:0000256" key="2">
    <source>
        <dbReference type="ARBA" id="ARBA00022801"/>
    </source>
</evidence>
<keyword evidence="7" id="KW-1185">Reference proteome</keyword>
<gene>
    <name evidence="6" type="ORF">OMW55_06275</name>
</gene>
<dbReference type="PANTHER" id="PTHR11731:SF193">
    <property type="entry name" value="DIPEPTIDYL PEPTIDASE 9"/>
    <property type="match status" value="1"/>
</dbReference>
<protein>
    <submittedName>
        <fullName evidence="6">S9 family peptidase</fullName>
    </submittedName>
</protein>
<keyword evidence="2" id="KW-0378">Hydrolase</keyword>
<dbReference type="Pfam" id="PF00930">
    <property type="entry name" value="DPPIV_N"/>
    <property type="match status" value="1"/>
</dbReference>
<keyword evidence="3" id="KW-0732">Signal</keyword>
<dbReference type="SUPFAM" id="SSF82171">
    <property type="entry name" value="DPP6 N-terminal domain-like"/>
    <property type="match status" value="1"/>
</dbReference>
<dbReference type="SUPFAM" id="SSF53474">
    <property type="entry name" value="alpha/beta-Hydrolases"/>
    <property type="match status" value="1"/>
</dbReference>
<keyword evidence="1" id="KW-0645">Protease</keyword>
<organism evidence="6 7">
    <name type="scientific">Sphingomonas arvum</name>
    <dbReference type="NCBI Taxonomy" id="2992113"/>
    <lineage>
        <taxon>Bacteria</taxon>
        <taxon>Pseudomonadati</taxon>
        <taxon>Pseudomonadota</taxon>
        <taxon>Alphaproteobacteria</taxon>
        <taxon>Sphingomonadales</taxon>
        <taxon>Sphingomonadaceae</taxon>
        <taxon>Sphingomonas</taxon>
    </lineage>
</organism>
<dbReference type="InterPro" id="IPR050278">
    <property type="entry name" value="Serine_Prot_S9B/DPPIV"/>
</dbReference>
<evidence type="ECO:0000313" key="6">
    <source>
        <dbReference type="EMBL" id="MCW3797409.1"/>
    </source>
</evidence>
<evidence type="ECO:0000256" key="3">
    <source>
        <dbReference type="SAM" id="SignalP"/>
    </source>
</evidence>
<evidence type="ECO:0000259" key="5">
    <source>
        <dbReference type="Pfam" id="PF00930"/>
    </source>
</evidence>
<feature type="chain" id="PRO_5045409312" evidence="3">
    <location>
        <begin position="24"/>
        <end position="749"/>
    </location>
</feature>
<dbReference type="InterPro" id="IPR002471">
    <property type="entry name" value="Pept_S9_AS"/>
</dbReference>
<feature type="domain" description="Dipeptidylpeptidase IV N-terminal" evidence="5">
    <location>
        <begin position="159"/>
        <end position="452"/>
    </location>
</feature>
<dbReference type="Gene3D" id="3.40.50.1820">
    <property type="entry name" value="alpha/beta hydrolase"/>
    <property type="match status" value="1"/>
</dbReference>
<reference evidence="6 7" key="1">
    <citation type="submission" date="2022-10" db="EMBL/GenBank/DDBJ databases">
        <title>Sphingomonas sp.</title>
        <authorList>
            <person name="Jin C."/>
        </authorList>
    </citation>
    <scope>NUCLEOTIDE SEQUENCE [LARGE SCALE GENOMIC DNA]</scope>
    <source>
        <strain evidence="6 7">BN140010</strain>
    </source>
</reference>